<evidence type="ECO:0000313" key="2">
    <source>
        <dbReference type="Proteomes" id="UP000253436"/>
    </source>
</evidence>
<sequence>MKYTQLFTVLTMLCLTSCNRITNTTKDGMNKGGEVVGEAATEFFEGVSKGVDHTLDCEIIFSKSLKSKGVSMGVYDIDSHANNKKNQLTLYLIFEQNFEGDLTAKVYNKKNLEIGRAHSTITAKAGDAAYYDFQFDKRTDIGYRNTIVIE</sequence>
<comment type="caution">
    <text evidence="1">The sequence shown here is derived from an EMBL/GenBank/DDBJ whole genome shotgun (WGS) entry which is preliminary data.</text>
</comment>
<dbReference type="Proteomes" id="UP000253436">
    <property type="component" value="Unassembled WGS sequence"/>
</dbReference>
<organism evidence="1 2">
    <name type="scientific">Winogradskyella arenosi</name>
    <dbReference type="NCBI Taxonomy" id="533325"/>
    <lineage>
        <taxon>Bacteria</taxon>
        <taxon>Pseudomonadati</taxon>
        <taxon>Bacteroidota</taxon>
        <taxon>Flavobacteriia</taxon>
        <taxon>Flavobacteriales</taxon>
        <taxon>Flavobacteriaceae</taxon>
        <taxon>Winogradskyella</taxon>
    </lineage>
</organism>
<dbReference type="AlphaFoldDB" id="A0A368ZHA0"/>
<reference evidence="1 2" key="1">
    <citation type="submission" date="2018-07" db="EMBL/GenBank/DDBJ databases">
        <title>Genomic Encyclopedia of Type Strains, Phase III (KMG-III): the genomes of soil and plant-associated and newly described type strains.</title>
        <authorList>
            <person name="Whitman W."/>
        </authorList>
    </citation>
    <scope>NUCLEOTIDE SEQUENCE [LARGE SCALE GENOMIC DNA]</scope>
    <source>
        <strain evidence="1 2">CECT 7958</strain>
    </source>
</reference>
<dbReference type="OrthoDB" id="9179901at2"/>
<accession>A0A368ZHA0</accession>
<dbReference type="EMBL" id="QPJO01000002">
    <property type="protein sequence ID" value="RCW92590.1"/>
    <property type="molecule type" value="Genomic_DNA"/>
</dbReference>
<evidence type="ECO:0000313" key="1">
    <source>
        <dbReference type="EMBL" id="RCW92590.1"/>
    </source>
</evidence>
<keyword evidence="2" id="KW-1185">Reference proteome</keyword>
<gene>
    <name evidence="1" type="ORF">DFQ08_102622</name>
</gene>
<proteinExistence type="predicted"/>
<protein>
    <submittedName>
        <fullName evidence="1">Uncharacterized protein</fullName>
    </submittedName>
</protein>
<dbReference type="RefSeq" id="WP_147269456.1">
    <property type="nucleotide sequence ID" value="NZ_QPJO01000002.1"/>
</dbReference>
<name>A0A368ZHA0_9FLAO</name>